<dbReference type="Gene3D" id="3.30.530.20">
    <property type="match status" value="1"/>
</dbReference>
<gene>
    <name evidence="1" type="ORF">UFOPK3674_01565</name>
</gene>
<dbReference type="InterPro" id="IPR023393">
    <property type="entry name" value="START-like_dom_sf"/>
</dbReference>
<name>A0A6J7J3M2_9ZZZZ</name>
<reference evidence="1" key="1">
    <citation type="submission" date="2020-05" db="EMBL/GenBank/DDBJ databases">
        <authorList>
            <person name="Chiriac C."/>
            <person name="Salcher M."/>
            <person name="Ghai R."/>
            <person name="Kavagutti S V."/>
        </authorList>
    </citation>
    <scope>NUCLEOTIDE SEQUENCE</scope>
</reference>
<organism evidence="1">
    <name type="scientific">freshwater metagenome</name>
    <dbReference type="NCBI Taxonomy" id="449393"/>
    <lineage>
        <taxon>unclassified sequences</taxon>
        <taxon>metagenomes</taxon>
        <taxon>ecological metagenomes</taxon>
    </lineage>
</organism>
<evidence type="ECO:0000313" key="1">
    <source>
        <dbReference type="EMBL" id="CAB4937227.1"/>
    </source>
</evidence>
<dbReference type="Pfam" id="PF10604">
    <property type="entry name" value="Polyketide_cyc2"/>
    <property type="match status" value="1"/>
</dbReference>
<dbReference type="InterPro" id="IPR019587">
    <property type="entry name" value="Polyketide_cyclase/dehydratase"/>
</dbReference>
<dbReference type="AlphaFoldDB" id="A0A6J7J3M2"/>
<accession>A0A6J7J3M2</accession>
<proteinExistence type="predicted"/>
<dbReference type="SUPFAM" id="SSF55961">
    <property type="entry name" value="Bet v1-like"/>
    <property type="match status" value="1"/>
</dbReference>
<sequence length="174" mass="19967">MQPFTVERTVARPREDVFTYLSDAANHPEFTDHFLRDWRMTREETTGVGAGGRFKGKLPFARFPWGDWTIVELDPPLTIVLQGRTGKFNRIRTLTLIELREAGAGRTRVLVTIETQPVYPSDRFLESLGQRSALRRHWKRALRRLQLILEEDRGRGERATIAGGPRKPASRLSA</sequence>
<dbReference type="EMBL" id="CAFBMX010000007">
    <property type="protein sequence ID" value="CAB4937227.1"/>
    <property type="molecule type" value="Genomic_DNA"/>
</dbReference>
<protein>
    <submittedName>
        <fullName evidence="1">Unannotated protein</fullName>
    </submittedName>
</protein>